<dbReference type="InterPro" id="IPR001638">
    <property type="entry name" value="Solute-binding_3/MltF_N"/>
</dbReference>
<proteinExistence type="predicted"/>
<keyword evidence="5" id="KW-1185">Reference proteome</keyword>
<evidence type="ECO:0000313" key="4">
    <source>
        <dbReference type="EMBL" id="RDI19078.1"/>
    </source>
</evidence>
<dbReference type="SUPFAM" id="SSF53850">
    <property type="entry name" value="Periplasmic binding protein-like II"/>
    <property type="match status" value="1"/>
</dbReference>
<dbReference type="Gene3D" id="3.40.190.10">
    <property type="entry name" value="Periplasmic binding protein-like II"/>
    <property type="match status" value="2"/>
</dbReference>
<protein>
    <submittedName>
        <fullName evidence="4">Amino acid ABC transporter substrate-binding protein (PAAT family)</fullName>
    </submittedName>
</protein>
<feature type="signal peptide" evidence="2">
    <location>
        <begin position="1"/>
        <end position="26"/>
    </location>
</feature>
<keyword evidence="1 2" id="KW-0732">Signal</keyword>
<dbReference type="Proteomes" id="UP000255265">
    <property type="component" value="Unassembled WGS sequence"/>
</dbReference>
<evidence type="ECO:0000256" key="1">
    <source>
        <dbReference type="ARBA" id="ARBA00022729"/>
    </source>
</evidence>
<reference evidence="4 5" key="1">
    <citation type="submission" date="2018-07" db="EMBL/GenBank/DDBJ databases">
        <title>Genomic Encyclopedia of Type Strains, Phase IV (KMG-IV): sequencing the most valuable type-strain genomes for metagenomic binning, comparative biology and taxonomic classification.</title>
        <authorList>
            <person name="Goeker M."/>
        </authorList>
    </citation>
    <scope>NUCLEOTIDE SEQUENCE [LARGE SCALE GENOMIC DNA]</scope>
    <source>
        <strain evidence="4 5">DSM 21352</strain>
    </source>
</reference>
<dbReference type="RefSeq" id="WP_017757510.1">
    <property type="nucleotide sequence ID" value="NZ_QQAV01000013.1"/>
</dbReference>
<dbReference type="SMART" id="SM00062">
    <property type="entry name" value="PBPb"/>
    <property type="match status" value="1"/>
</dbReference>
<dbReference type="AlphaFoldDB" id="A0A370FA42"/>
<sequence>MYRRQLLRSACLAAALIAGAATAVQADTLDKIKKDGVLVMANGGAYPPFGYVENGTMVGFDIDLGNEVARRLGVQPKWEKIDFSGLIPALNSKRVDLLVTAMTWTAERAQRITFSTPYYNSGIAGGAKPAANIVKANDIAGKVVAVQIGSAGERFVRDLGIAKEVKTYNDFLLAFADVEAGRADVVVNTLPTVRYNAARRPSKLAVSETWDKRDVGINTRMDDTRLLEAVNAVLADLKREGFLDKLDAKWFQ</sequence>
<dbReference type="PANTHER" id="PTHR35936:SF17">
    <property type="entry name" value="ARGININE-BINDING EXTRACELLULAR PROTEIN ARTP"/>
    <property type="match status" value="1"/>
</dbReference>
<dbReference type="CDD" id="cd13530">
    <property type="entry name" value="PBP2_peptides_like"/>
    <property type="match status" value="1"/>
</dbReference>
<comment type="caution">
    <text evidence="4">The sequence shown here is derived from an EMBL/GenBank/DDBJ whole genome shotgun (WGS) entry which is preliminary data.</text>
</comment>
<organism evidence="4 5">
    <name type="scientific">Pseudacidovorax intermedius</name>
    <dbReference type="NCBI Taxonomy" id="433924"/>
    <lineage>
        <taxon>Bacteria</taxon>
        <taxon>Pseudomonadati</taxon>
        <taxon>Pseudomonadota</taxon>
        <taxon>Betaproteobacteria</taxon>
        <taxon>Burkholderiales</taxon>
        <taxon>Comamonadaceae</taxon>
        <taxon>Pseudacidovorax</taxon>
    </lineage>
</organism>
<feature type="domain" description="Solute-binding protein family 3/N-terminal" evidence="3">
    <location>
        <begin position="37"/>
        <end position="251"/>
    </location>
</feature>
<dbReference type="EMBL" id="QQAV01000013">
    <property type="protein sequence ID" value="RDI19078.1"/>
    <property type="molecule type" value="Genomic_DNA"/>
</dbReference>
<evidence type="ECO:0000259" key="3">
    <source>
        <dbReference type="SMART" id="SM00062"/>
    </source>
</evidence>
<evidence type="ECO:0000256" key="2">
    <source>
        <dbReference type="SAM" id="SignalP"/>
    </source>
</evidence>
<dbReference type="PANTHER" id="PTHR35936">
    <property type="entry name" value="MEMBRANE-BOUND LYTIC MUREIN TRANSGLYCOSYLASE F"/>
    <property type="match status" value="1"/>
</dbReference>
<name>A0A370FA42_9BURK</name>
<evidence type="ECO:0000313" key="5">
    <source>
        <dbReference type="Proteomes" id="UP000255265"/>
    </source>
</evidence>
<feature type="chain" id="PRO_5016969245" evidence="2">
    <location>
        <begin position="27"/>
        <end position="252"/>
    </location>
</feature>
<gene>
    <name evidence="4" type="ORF">DFR41_11360</name>
</gene>
<accession>A0A370FA42</accession>
<dbReference type="Pfam" id="PF00497">
    <property type="entry name" value="SBP_bac_3"/>
    <property type="match status" value="1"/>
</dbReference>